<dbReference type="GeneID" id="94839865"/>
<dbReference type="OrthoDB" id="10255037at2759"/>
<dbReference type="AlphaFoldDB" id="A0A1J4K1Y0"/>
<gene>
    <name evidence="1" type="ORF">TRFO_26789</name>
</gene>
<organism evidence="1 2">
    <name type="scientific">Tritrichomonas foetus</name>
    <dbReference type="NCBI Taxonomy" id="1144522"/>
    <lineage>
        <taxon>Eukaryota</taxon>
        <taxon>Metamonada</taxon>
        <taxon>Parabasalia</taxon>
        <taxon>Tritrichomonadida</taxon>
        <taxon>Tritrichomonadidae</taxon>
        <taxon>Tritrichomonas</taxon>
    </lineage>
</organism>
<dbReference type="Proteomes" id="UP000179807">
    <property type="component" value="Unassembled WGS sequence"/>
</dbReference>
<reference evidence="1" key="1">
    <citation type="submission" date="2016-10" db="EMBL/GenBank/DDBJ databases">
        <authorList>
            <person name="Benchimol M."/>
            <person name="Almeida L.G."/>
            <person name="Vasconcelos A.T."/>
            <person name="Perreira-Neves A."/>
            <person name="Rosa I.A."/>
            <person name="Tasca T."/>
            <person name="Bogo M.R."/>
            <person name="de Souza W."/>
        </authorList>
    </citation>
    <scope>NUCLEOTIDE SEQUENCE [LARGE SCALE GENOMIC DNA]</scope>
    <source>
        <strain evidence="1">K</strain>
    </source>
</reference>
<sequence>MILNEVSSKFLYYIVENQPKSILEKLYFIEGKITNENINFPKGSLGAIHMSRVMHFFTPEEIEVLFEKASEWLAPEGRFYILTMSPYHYAKPGIDQIYDQKYSEGVKFPGVIEDFTKGEGVDKQFRGKAPEYLHAIDTRVLFRVADEHGFRVKKLELSGGEKDVDYTCAIFINHKYQKK</sequence>
<evidence type="ECO:0000313" key="2">
    <source>
        <dbReference type="Proteomes" id="UP000179807"/>
    </source>
</evidence>
<dbReference type="InterPro" id="IPR029063">
    <property type="entry name" value="SAM-dependent_MTases_sf"/>
</dbReference>
<dbReference type="Gene3D" id="3.40.50.150">
    <property type="entry name" value="Vaccinia Virus protein VP39"/>
    <property type="match status" value="1"/>
</dbReference>
<dbReference type="VEuPathDB" id="TrichDB:TRFO_26789"/>
<comment type="caution">
    <text evidence="1">The sequence shown here is derived from an EMBL/GenBank/DDBJ whole genome shotgun (WGS) entry which is preliminary data.</text>
</comment>
<dbReference type="RefSeq" id="XP_068358585.1">
    <property type="nucleotide sequence ID" value="XM_068505161.1"/>
</dbReference>
<keyword evidence="2" id="KW-1185">Reference proteome</keyword>
<name>A0A1J4K1Y0_9EUKA</name>
<dbReference type="EMBL" id="MLAK01000757">
    <property type="protein sequence ID" value="OHT05449.1"/>
    <property type="molecule type" value="Genomic_DNA"/>
</dbReference>
<dbReference type="SUPFAM" id="SSF53335">
    <property type="entry name" value="S-adenosyl-L-methionine-dependent methyltransferases"/>
    <property type="match status" value="1"/>
</dbReference>
<accession>A0A1J4K1Y0</accession>
<evidence type="ECO:0008006" key="3">
    <source>
        <dbReference type="Google" id="ProtNLM"/>
    </source>
</evidence>
<proteinExistence type="predicted"/>
<evidence type="ECO:0000313" key="1">
    <source>
        <dbReference type="EMBL" id="OHT05449.1"/>
    </source>
</evidence>
<protein>
    <recommendedName>
        <fullName evidence="3">Methyltransferase type 11 domain-containing protein</fullName>
    </recommendedName>
</protein>